<feature type="region of interest" description="Disordered" evidence="7">
    <location>
        <begin position="70"/>
        <end position="328"/>
    </location>
</feature>
<dbReference type="InterPro" id="IPR002928">
    <property type="entry name" value="Myosin_tail"/>
</dbReference>
<feature type="region of interest" description="Disordered" evidence="7">
    <location>
        <begin position="1269"/>
        <end position="1292"/>
    </location>
</feature>
<feature type="compositionally biased region" description="Low complexity" evidence="7">
    <location>
        <begin position="265"/>
        <end position="276"/>
    </location>
</feature>
<feature type="region of interest" description="Disordered" evidence="7">
    <location>
        <begin position="1191"/>
        <end position="1251"/>
    </location>
</feature>
<feature type="compositionally biased region" description="Basic and acidic residues" evidence="7">
    <location>
        <begin position="741"/>
        <end position="765"/>
    </location>
</feature>
<evidence type="ECO:0000256" key="5">
    <source>
        <dbReference type="ARBA" id="ARBA00044075"/>
    </source>
</evidence>
<feature type="compositionally biased region" description="Pro residues" evidence="7">
    <location>
        <begin position="1208"/>
        <end position="1217"/>
    </location>
</feature>
<dbReference type="Proteomes" id="UP001369086">
    <property type="component" value="Unassembled WGS sequence"/>
</dbReference>
<organism evidence="9 10">
    <name type="scientific">Huso huso</name>
    <name type="common">Beluga</name>
    <name type="synonym">Acipenser huso</name>
    <dbReference type="NCBI Taxonomy" id="61971"/>
    <lineage>
        <taxon>Eukaryota</taxon>
        <taxon>Metazoa</taxon>
        <taxon>Chordata</taxon>
        <taxon>Craniata</taxon>
        <taxon>Vertebrata</taxon>
        <taxon>Euteleostomi</taxon>
        <taxon>Actinopterygii</taxon>
        <taxon>Chondrostei</taxon>
        <taxon>Acipenseriformes</taxon>
        <taxon>Acipenseridae</taxon>
        <taxon>Huso</taxon>
    </lineage>
</organism>
<feature type="compositionally biased region" description="Gly residues" evidence="7">
    <location>
        <begin position="230"/>
        <end position="240"/>
    </location>
</feature>
<evidence type="ECO:0000313" key="10">
    <source>
        <dbReference type="Proteomes" id="UP001369086"/>
    </source>
</evidence>
<feature type="region of interest" description="Disordered" evidence="7">
    <location>
        <begin position="723"/>
        <end position="807"/>
    </location>
</feature>
<feature type="compositionally biased region" description="Basic and acidic residues" evidence="7">
    <location>
        <begin position="245"/>
        <end position="264"/>
    </location>
</feature>
<reference evidence="9 10" key="1">
    <citation type="submission" date="2021-05" db="EMBL/GenBank/DDBJ databases">
        <authorList>
            <person name="Zahm M."/>
            <person name="Klopp C."/>
            <person name="Cabau C."/>
            <person name="Kuhl H."/>
            <person name="Suciu R."/>
            <person name="Ciorpac M."/>
            <person name="Holostenco D."/>
            <person name="Gessner J."/>
            <person name="Wuertz S."/>
            <person name="Hohne C."/>
            <person name="Stock M."/>
            <person name="Gislard M."/>
            <person name="Lluch J."/>
            <person name="Milhes M."/>
            <person name="Lampietro C."/>
            <person name="Lopez Roques C."/>
            <person name="Donnadieu C."/>
            <person name="Du K."/>
            <person name="Schartl M."/>
            <person name="Guiguen Y."/>
        </authorList>
    </citation>
    <scope>NUCLEOTIDE SEQUENCE [LARGE SCALE GENOMIC DNA]</scope>
    <source>
        <strain evidence="9">Hh-F2</strain>
        <tissue evidence="9">Blood</tissue>
    </source>
</reference>
<evidence type="ECO:0000256" key="4">
    <source>
        <dbReference type="ARBA" id="ARBA00038467"/>
    </source>
</evidence>
<evidence type="ECO:0000256" key="2">
    <source>
        <dbReference type="ARBA" id="ARBA00022427"/>
    </source>
</evidence>
<evidence type="ECO:0000256" key="7">
    <source>
        <dbReference type="SAM" id="MobiDB-lite"/>
    </source>
</evidence>
<keyword evidence="3 6" id="KW-0175">Coiled coil</keyword>
<feature type="coiled-coil region" evidence="6">
    <location>
        <begin position="400"/>
        <end position="501"/>
    </location>
</feature>
<comment type="caution">
    <text evidence="9">The sequence shown here is derived from an EMBL/GenBank/DDBJ whole genome shotgun (WGS) entry which is preliminary data.</text>
</comment>
<sequence>MAPRRTGPPPLDYGVQIRFIDDLNDRGKPRKKTGVRTDALPQGGGKGKGGSYGVAVRVQGIAGQPYLVLKEGEKGDSYGVQLKSSDKRGSEPPENPYPQPGYERSDGTGLRMSRGAASPPAPQPRRTEDLRRSHSHESLLEAGSLGPGFENLHGDLRKEEGNGLEQQGRNSSSRDRYGGDNQEVMSSRSSSSCSSITAKPLARGGTPEPGSAIDTKSLPTVGSMISKFDGGQGPQRGRAGGRSRISADERKRSRSLDGRNRSGRDSLLGSLDVLLDTPASSSPSVVNGQALSPLHSSASLGRPAQEPTVSSVTSSTRDRIGGRTTTSSQLKVQSEIQLKSTPDLLQNQRQLGSEEERAKEALYAILREGSSDNENAVKRKVNLVFEKIQAFKSAAPSSDSRTLLMQKNELERRASELQMRLDEETKNRLNSSSRLDTSVQSLRSELEETLDENIQLQEVLSQTKSELHSSVTELMQLRMEKEASETRVRGLEDHLSGLQEELRGDGESGAVKEALEVDVMELRAGLAELYAAKQKQDELLHQRERELTALKGARKDEVASHDSEMDRLREQYQSDMEQLRSNVLEVSQTQLDVEAERQKVNATVRTLQRQLEESSDESSHWRELLQKSKEELRSTKRELLQARADKEELEEELQEVRGRFASMQVEVDSVRSTVAQTEQAERLEKELQRCREELQQALSQREQHGETLAQRDRELAALRGALQDQGSKHQEELETLQQSLQREREQGKRSRDEEAQVKGQGEKRERGRRRRRRGLFNEHRADLTPRQAAHTPSHYHPLPSLTPPHSLSLQDRVSQQALRSLEARLTEAGEESALLRRRGAALELQVTESQHAMEELEAVECRLRDRLSHAEAERRQLESSLCEASEAEEGLALEKRSLESQLQEAQRSLARLRQEKEDLGERLQEEASQREELRRGKSELEEQKRLLDRTVEKLNKELDQMTAESRGLVTQVQAQLEEFKEKSRKDLLEAQRQGKERVTELERAQGHLHRNQEEISRLKQELLSCQEERDNALLDKELLTNRLQHLEGEIESKRRSQDERSRTVSVLQDKIKRLELELDEERSTVELQSERMDRSRDQVDQLRAELMQERSLKQDLECDKMSLERQIKDLKSRLSIAEGSQKPSASLTQLEARIQELDERLQIEERDKSAALSSNRKLERKVKELNIQLEDERQQQQDQREQVLTQPNPQPNPPPAQRPEREQPPQPLPPAQRPKESQPGGAEQLQNRIKALEKEAWRKSQREALEASLLRAEDLSSEDEEEEDREFDPAAITSLLTKGNLKTSSC</sequence>
<feature type="compositionally biased region" description="Basic and acidic residues" evidence="7">
    <location>
        <begin position="1191"/>
        <end position="1201"/>
    </location>
</feature>
<feature type="compositionally biased region" description="Pro residues" evidence="7">
    <location>
        <begin position="1"/>
        <end position="11"/>
    </location>
</feature>
<feature type="compositionally biased region" description="Gly residues" evidence="7">
    <location>
        <begin position="42"/>
        <end position="52"/>
    </location>
</feature>
<dbReference type="EMBL" id="JAHFZB010000032">
    <property type="protein sequence ID" value="KAK6471408.1"/>
    <property type="molecule type" value="Genomic_DNA"/>
</dbReference>
<feature type="region of interest" description="Disordered" evidence="7">
    <location>
        <begin position="1"/>
        <end position="52"/>
    </location>
</feature>
<keyword evidence="10" id="KW-1185">Reference proteome</keyword>
<feature type="compositionally biased region" description="Basic and acidic residues" evidence="7">
    <location>
        <begin position="152"/>
        <end position="161"/>
    </location>
</feature>
<feature type="domain" description="Myosin tail" evidence="8">
    <location>
        <begin position="1013"/>
        <end position="1203"/>
    </location>
</feature>
<dbReference type="PANTHER" id="PTHR46349">
    <property type="entry name" value="CINGULIN-LIKE PROTEIN 1-RELATED"/>
    <property type="match status" value="1"/>
</dbReference>
<name>A0ABR0YFT9_HUSHU</name>
<comment type="subcellular location">
    <subcellularLocation>
        <location evidence="1">Cell junction</location>
        <location evidence="1">Tight junction</location>
    </subcellularLocation>
</comment>
<keyword evidence="2" id="KW-0796">Tight junction</keyword>
<proteinExistence type="inferred from homology"/>
<evidence type="ECO:0000256" key="3">
    <source>
        <dbReference type="ARBA" id="ARBA00023054"/>
    </source>
</evidence>
<accession>A0ABR0YFT9</accession>
<evidence type="ECO:0000256" key="6">
    <source>
        <dbReference type="SAM" id="Coils"/>
    </source>
</evidence>
<evidence type="ECO:0000313" key="9">
    <source>
        <dbReference type="EMBL" id="KAK6471408.1"/>
    </source>
</evidence>
<keyword evidence="2" id="KW-0965">Cell junction</keyword>
<feature type="compositionally biased region" description="Polar residues" evidence="7">
    <location>
        <begin position="278"/>
        <end position="299"/>
    </location>
</feature>
<feature type="compositionally biased region" description="Low complexity" evidence="7">
    <location>
        <begin position="792"/>
        <end position="807"/>
    </location>
</feature>
<dbReference type="Pfam" id="PF01576">
    <property type="entry name" value="Myosin_tail_1"/>
    <property type="match status" value="1"/>
</dbReference>
<feature type="compositionally biased region" description="Basic and acidic residues" evidence="7">
    <location>
        <begin position="125"/>
        <end position="139"/>
    </location>
</feature>
<feature type="region of interest" description="Disordered" evidence="7">
    <location>
        <begin position="919"/>
        <end position="938"/>
    </location>
</feature>
<protein>
    <recommendedName>
        <fullName evidence="5">Cingulin</fullName>
    </recommendedName>
</protein>
<comment type="similarity">
    <text evidence="4">Belongs to the cingulin family.</text>
</comment>
<evidence type="ECO:0000256" key="1">
    <source>
        <dbReference type="ARBA" id="ARBA00004435"/>
    </source>
</evidence>
<evidence type="ECO:0000259" key="8">
    <source>
        <dbReference type="Pfam" id="PF01576"/>
    </source>
</evidence>
<dbReference type="PANTHER" id="PTHR46349:SF4">
    <property type="entry name" value="CINGULIN"/>
    <property type="match status" value="1"/>
</dbReference>
<feature type="compositionally biased region" description="Low complexity" evidence="7">
    <location>
        <begin position="186"/>
        <end position="195"/>
    </location>
</feature>
<gene>
    <name evidence="9" type="ORF">HHUSO_G29814</name>
</gene>
<feature type="compositionally biased region" description="Acidic residues" evidence="7">
    <location>
        <begin position="1275"/>
        <end position="1286"/>
    </location>
</feature>